<dbReference type="GO" id="GO:0003723">
    <property type="term" value="F:RNA binding"/>
    <property type="evidence" value="ECO:0007669"/>
    <property type="project" value="TreeGrafter"/>
</dbReference>
<dbReference type="GO" id="GO:0009507">
    <property type="term" value="C:chloroplast"/>
    <property type="evidence" value="ECO:0007669"/>
    <property type="project" value="UniProtKB-SubCell"/>
</dbReference>
<evidence type="ECO:0000256" key="15">
    <source>
        <dbReference type="ARBA" id="ARBA00022840"/>
    </source>
</evidence>
<dbReference type="Proteomes" id="UP001154282">
    <property type="component" value="Unassembled WGS sequence"/>
</dbReference>
<keyword evidence="19" id="KW-0175">Coiled coil</keyword>
<dbReference type="Pfam" id="PF00271">
    <property type="entry name" value="Helicase_C"/>
    <property type="match status" value="1"/>
</dbReference>
<keyword evidence="12" id="KW-0378">Hydrolase</keyword>
<dbReference type="InterPro" id="IPR001841">
    <property type="entry name" value="Znf_RING"/>
</dbReference>
<evidence type="ECO:0000259" key="21">
    <source>
        <dbReference type="PROSITE" id="PS50089"/>
    </source>
</evidence>
<dbReference type="Pfam" id="PF24641">
    <property type="entry name" value="KH_DEAH11_2nd"/>
    <property type="match status" value="1"/>
</dbReference>
<keyword evidence="14" id="KW-0862">Zinc</keyword>
<comment type="catalytic activity">
    <reaction evidence="17">
        <text>ATP + H2O = ADP + phosphate + H(+)</text>
        <dbReference type="Rhea" id="RHEA:13065"/>
        <dbReference type="ChEBI" id="CHEBI:15377"/>
        <dbReference type="ChEBI" id="CHEBI:15378"/>
        <dbReference type="ChEBI" id="CHEBI:30616"/>
        <dbReference type="ChEBI" id="CHEBI:43474"/>
        <dbReference type="ChEBI" id="CHEBI:456216"/>
        <dbReference type="EC" id="3.6.4.13"/>
    </reaction>
</comment>
<dbReference type="PROSITE" id="PS50089">
    <property type="entry name" value="ZF_RING_2"/>
    <property type="match status" value="1"/>
</dbReference>
<keyword evidence="7" id="KW-0479">Metal-binding</keyword>
<dbReference type="CDD" id="cd22585">
    <property type="entry name" value="Rcat_RBR_DEAH12-like"/>
    <property type="match status" value="1"/>
</dbReference>
<dbReference type="EC" id="3.6.4.13" evidence="3"/>
<dbReference type="PANTHER" id="PTHR18934:SF81">
    <property type="entry name" value="ATP-DEPENDENT RNA HELICASE DEAH11, CHLOROPLASTIC-RELATED"/>
    <property type="match status" value="1"/>
</dbReference>
<dbReference type="Pfam" id="PF21010">
    <property type="entry name" value="HA2_C"/>
    <property type="match status" value="1"/>
</dbReference>
<dbReference type="GO" id="GO:0003724">
    <property type="term" value="F:RNA helicase activity"/>
    <property type="evidence" value="ECO:0007669"/>
    <property type="project" value="UniProtKB-EC"/>
</dbReference>
<dbReference type="InterPro" id="IPR035979">
    <property type="entry name" value="RBD_domain_sf"/>
</dbReference>
<dbReference type="InterPro" id="IPR011545">
    <property type="entry name" value="DEAD/DEAH_box_helicase_dom"/>
</dbReference>
<dbReference type="FunFam" id="3.40.50.300:FF:002114">
    <property type="entry name" value="ATP-dependent RNA helicase DEAH12 chloroplastic"/>
    <property type="match status" value="1"/>
</dbReference>
<keyword evidence="26" id="KW-1185">Reference proteome</keyword>
<dbReference type="CDD" id="cd20335">
    <property type="entry name" value="BRcat_RBR"/>
    <property type="match status" value="1"/>
</dbReference>
<evidence type="ECO:0000256" key="14">
    <source>
        <dbReference type="ARBA" id="ARBA00022833"/>
    </source>
</evidence>
<evidence type="ECO:0000256" key="2">
    <source>
        <dbReference type="ARBA" id="ARBA00008792"/>
    </source>
</evidence>
<feature type="domain" description="Helicase C-terminal" evidence="23">
    <location>
        <begin position="497"/>
        <end position="667"/>
    </location>
</feature>
<dbReference type="Pfam" id="PF07717">
    <property type="entry name" value="OB_NTP_bind"/>
    <property type="match status" value="1"/>
</dbReference>
<evidence type="ECO:0000256" key="18">
    <source>
        <dbReference type="PROSITE-ProRule" id="PRU00175"/>
    </source>
</evidence>
<keyword evidence="4" id="KW-0150">Chloroplast</keyword>
<evidence type="ECO:0000256" key="8">
    <source>
        <dbReference type="ARBA" id="ARBA00022737"/>
    </source>
</evidence>
<dbReference type="InterPro" id="IPR013083">
    <property type="entry name" value="Znf_RING/FYVE/PHD"/>
</dbReference>
<dbReference type="Pfam" id="PF01485">
    <property type="entry name" value="IBR"/>
    <property type="match status" value="1"/>
</dbReference>
<proteinExistence type="inferred from homology"/>
<dbReference type="Pfam" id="PF24638">
    <property type="entry name" value="KH_DEAH11_1st"/>
    <property type="match status" value="1"/>
</dbReference>
<keyword evidence="10 18" id="KW-0863">Zinc-finger</keyword>
<evidence type="ECO:0000256" key="4">
    <source>
        <dbReference type="ARBA" id="ARBA00022528"/>
    </source>
</evidence>
<keyword evidence="9" id="KW-0547">Nucleotide-binding</keyword>
<keyword evidence="8" id="KW-0677">Repeat</keyword>
<evidence type="ECO:0000256" key="17">
    <source>
        <dbReference type="ARBA" id="ARBA00047984"/>
    </source>
</evidence>
<dbReference type="FunFam" id="3.40.50.300:FF:001279">
    <property type="entry name" value="ATP-dependent RNA helicase DEAH12 chloroplastic"/>
    <property type="match status" value="1"/>
</dbReference>
<keyword evidence="6" id="KW-0808">Transferase</keyword>
<reference evidence="25" key="1">
    <citation type="submission" date="2022-08" db="EMBL/GenBank/DDBJ databases">
        <authorList>
            <person name="Gutierrez-Valencia J."/>
        </authorList>
    </citation>
    <scope>NUCLEOTIDE SEQUENCE</scope>
</reference>
<dbReference type="PROSITE" id="PS51873">
    <property type="entry name" value="TRIAD"/>
    <property type="match status" value="1"/>
</dbReference>
<evidence type="ECO:0000256" key="12">
    <source>
        <dbReference type="ARBA" id="ARBA00022801"/>
    </source>
</evidence>
<keyword evidence="13" id="KW-0347">Helicase</keyword>
<dbReference type="FunFam" id="1.20.120.1750:FF:000020">
    <property type="entry name" value="ATP-dependent RNA helicase DEAH12 chloroplastic"/>
    <property type="match status" value="1"/>
</dbReference>
<dbReference type="InterPro" id="IPR002867">
    <property type="entry name" value="IBR_dom"/>
</dbReference>
<dbReference type="InterPro" id="IPR042035">
    <property type="entry name" value="DEAH_win-hel_dom"/>
</dbReference>
<keyword evidence="16" id="KW-0809">Transit peptide</keyword>
<dbReference type="InterPro" id="IPR011709">
    <property type="entry name" value="DEAD-box_helicase_OB_fold"/>
</dbReference>
<dbReference type="InterPro" id="IPR027417">
    <property type="entry name" value="P-loop_NTPase"/>
</dbReference>
<dbReference type="InterPro" id="IPR017907">
    <property type="entry name" value="Znf_RING_CS"/>
</dbReference>
<dbReference type="SUPFAM" id="SSF57850">
    <property type="entry name" value="RING/U-box"/>
    <property type="match status" value="2"/>
</dbReference>
<dbReference type="Gene3D" id="1.10.10.2130">
    <property type="entry name" value="DEAH helicase family, winged-helix domain"/>
    <property type="match status" value="1"/>
</dbReference>
<evidence type="ECO:0000256" key="6">
    <source>
        <dbReference type="ARBA" id="ARBA00022679"/>
    </source>
</evidence>
<dbReference type="CDD" id="cd18791">
    <property type="entry name" value="SF2_C_RHA"/>
    <property type="match status" value="1"/>
</dbReference>
<dbReference type="Gene3D" id="3.40.50.300">
    <property type="entry name" value="P-loop containing nucleotide triphosphate hydrolases"/>
    <property type="match status" value="2"/>
</dbReference>
<feature type="domain" description="Helicase ATP-binding" evidence="22">
    <location>
        <begin position="303"/>
        <end position="470"/>
    </location>
</feature>
<evidence type="ECO:0000259" key="22">
    <source>
        <dbReference type="PROSITE" id="PS51192"/>
    </source>
</evidence>
<feature type="domain" description="RING-type" evidence="24">
    <location>
        <begin position="1567"/>
        <end position="1788"/>
    </location>
</feature>
<comment type="subcellular location">
    <subcellularLocation>
        <location evidence="1">Plastid</location>
        <location evidence="1">Chloroplast</location>
    </subcellularLocation>
</comment>
<evidence type="ECO:0000313" key="25">
    <source>
        <dbReference type="EMBL" id="CAI0422100.1"/>
    </source>
</evidence>
<dbReference type="SUPFAM" id="SSF52540">
    <property type="entry name" value="P-loop containing nucleoside triphosphate hydrolases"/>
    <property type="match status" value="1"/>
</dbReference>
<dbReference type="PROSITE" id="PS51192">
    <property type="entry name" value="HELICASE_ATP_BIND_1"/>
    <property type="match status" value="1"/>
</dbReference>
<keyword evidence="11" id="KW-0833">Ubl conjugation pathway</keyword>
<dbReference type="InterPro" id="IPR002464">
    <property type="entry name" value="DNA/RNA_helicase_DEAH_CS"/>
</dbReference>
<dbReference type="SUPFAM" id="SSF54928">
    <property type="entry name" value="RNA-binding domain, RBD"/>
    <property type="match status" value="1"/>
</dbReference>
<dbReference type="Gene3D" id="1.20.120.1750">
    <property type="match status" value="1"/>
</dbReference>
<dbReference type="InterPro" id="IPR056247">
    <property type="entry name" value="KH_DEAH11/12_2nd"/>
</dbReference>
<dbReference type="InterPro" id="IPR056244">
    <property type="entry name" value="RRM_DEAH11/12"/>
</dbReference>
<gene>
    <name evidence="25" type="ORF">LITE_LOCUS19021</name>
</gene>
<dbReference type="FunFam" id="1.20.120.1080:FF:000033">
    <property type="entry name" value="RBR-type E3 ubiquitin transferase"/>
    <property type="match status" value="1"/>
</dbReference>
<dbReference type="InterPro" id="IPR044066">
    <property type="entry name" value="TRIAD_supradom"/>
</dbReference>
<comment type="similarity">
    <text evidence="2">Belongs to the DEAD box helicase family. DEAH subfamily.</text>
</comment>
<dbReference type="EMBL" id="CAMGYJ010000005">
    <property type="protein sequence ID" value="CAI0422100.1"/>
    <property type="molecule type" value="Genomic_DNA"/>
</dbReference>
<dbReference type="SMART" id="SM00487">
    <property type="entry name" value="DEXDc"/>
    <property type="match status" value="1"/>
</dbReference>
<evidence type="ECO:0000256" key="5">
    <source>
        <dbReference type="ARBA" id="ARBA00022640"/>
    </source>
</evidence>
<evidence type="ECO:0000259" key="23">
    <source>
        <dbReference type="PROSITE" id="PS51194"/>
    </source>
</evidence>
<evidence type="ECO:0000256" key="19">
    <source>
        <dbReference type="SAM" id="Coils"/>
    </source>
</evidence>
<dbReference type="InterPro" id="IPR014001">
    <property type="entry name" value="Helicase_ATP-bd"/>
</dbReference>
<dbReference type="SMART" id="SM00847">
    <property type="entry name" value="HA2"/>
    <property type="match status" value="1"/>
</dbReference>
<evidence type="ECO:0000256" key="9">
    <source>
        <dbReference type="ARBA" id="ARBA00022741"/>
    </source>
</evidence>
<dbReference type="InterPro" id="IPR056248">
    <property type="entry name" value="RBD_DEAH11/12"/>
</dbReference>
<evidence type="ECO:0000256" key="1">
    <source>
        <dbReference type="ARBA" id="ARBA00004229"/>
    </source>
</evidence>
<dbReference type="InterPro" id="IPR056245">
    <property type="entry name" value="KH_DEAH11/12"/>
</dbReference>
<feature type="coiled-coil region" evidence="19">
    <location>
        <begin position="179"/>
        <end position="231"/>
    </location>
</feature>
<dbReference type="InterPro" id="IPR001650">
    <property type="entry name" value="Helicase_C-like"/>
</dbReference>
<dbReference type="GO" id="GO:0016740">
    <property type="term" value="F:transferase activity"/>
    <property type="evidence" value="ECO:0007669"/>
    <property type="project" value="UniProtKB-KW"/>
</dbReference>
<dbReference type="Pfam" id="PF24637">
    <property type="entry name" value="RRM_DEAH11"/>
    <property type="match status" value="1"/>
</dbReference>
<dbReference type="InterPro" id="IPR007502">
    <property type="entry name" value="Helicase-assoc_dom"/>
</dbReference>
<evidence type="ECO:0000256" key="3">
    <source>
        <dbReference type="ARBA" id="ARBA00012552"/>
    </source>
</evidence>
<keyword evidence="5" id="KW-0934">Plastid</keyword>
<evidence type="ECO:0000256" key="13">
    <source>
        <dbReference type="ARBA" id="ARBA00022806"/>
    </source>
</evidence>
<dbReference type="GO" id="GO:0005524">
    <property type="term" value="F:ATP binding"/>
    <property type="evidence" value="ECO:0007669"/>
    <property type="project" value="UniProtKB-KW"/>
</dbReference>
<feature type="region of interest" description="Disordered" evidence="20">
    <location>
        <begin position="1"/>
        <end position="62"/>
    </location>
</feature>
<sequence>MSRPYNATSRRFPQPPGNMSGHRPSPHHYQQQKPNPFYRNPINHYGAGSYQSPRRDLPSITPTTRLPSNFVISLLPDGTDPNSRKIADVNALISECAAPSCRRTVFSTGAVTASIHISAWAQARSCMAKLWERRLSGDHCFTPDLRSRMMVPSDSEELRRDLGAVFADYVRSLVTGEEVGKLESEVESKLGEIEEVSRQLKAKKGVRFDVYTELSNKKKVLVSELEVTEKRLKEFMAAMRCILKYIDGGKLEGTAAEAEGVDIEPFLLQGEVDWVKIHRLILREIHRLQDGLPIYAHRREILARIRDSQQIMVLIGETGSGKSTQLVQFLADSGIGSSQTVICTQPRKIAAISIADRVKGECHGCYKDSNNSVLAYPTFSSNQQFSSKIIYATDHCLLQHFMNDRNLPGISCIVIDEAHERSLSTDLLLALIKSLLLDQTRDLRLVIMSATADADQLSDYFFGCDVFHVSGRSFPVDLKYISCDSEASTSAWGPIAPYVQEVVKTSKEIHRSEKEGTILAFLTSQQEVEWACENFQAPSAVALPLHGKLSFEDQFRIFQEFPGKRKVIFATNLAETSLTIPGVKYVVDSGMVKESRFESGSGMSMLKICRISQSSARQRAGRAGRTGPGVCYRLYTEHDYELMSFNQEPEIRRVHLGIAVLRILALGIKNISDFDFVDAPSYQAVDMAIRNLVQLGAIRQSRGRYYELTDEGRYFVKLGIEPRLGKLILNCFRHNLGKEGLALAAVMANASSIFCRVGSKDDKIKADCLKLQFCHSSGDLFTLLSVFKEWEALPRDHKSKWCWDNSINAKSMRRCQDAVKEMEESLRRELNIIVPTLWLWSPHKSTDHDKHLKKAIVSALVENVAMYSGYDQVGYQVAMTGQTVRLHPSCSLQMFAEKPSWVVFSELLSTAYDYLVCVTAFDFESLPTLDPPPLFDFHNMECQKLQSKKVTGFGMLLLKRFCGKYNSNVQSIVKCSQHACSDERIGIEVNVDQNEIQLFATSENMDKLCSIVEEAVEYERRALRNECMERRLYHGVGFSSSVALLGAGAEIKHVELEKRSLTVDIFLSKDLVDDKELLMFLEKSTCGTICSVQKFYGSQEADDQQKWGRITFLSPLAAEKACLLDGVEFGGSMLKIVPSPTSLGSDNKLLSFPAVTAKVSWPRRWSRGIAFIKCHIDDVGYMLQDFSNLLIGGRYIRSAADRLKVDGIVLTGIDKELYEGDIIDILRTATERRILEFNLVKGDPVEDPPSTSFCEEALMREISPFMPKKNPNISCCRVQVSHPEPDDRYMKALIIFDGRLHLEAAKALEHLEGKVLSGCLPWQKITCQQHLLHSSYQKQKLFHSSLTCCASVYYAIRKQLDSVLASFRHWNGVEYRLEKVGNGSWRVKLSANATKTVVELRRPLEELMRGRILNHDSLTLTVLRHLFSPPGMNLMRSIQQETQTYILFDRRNFNVRVFGSPRDIAAAETKLINSLLHYHESKQLKIHMKGEEGQPPDLMKKVVDKFGPDLKGLKAKFRESEFLLDTRHHVISISGNSLEVKDRVEEMVREIASSGDQSSSTDHTCSSERCCPICLCEVENGYRLEGCSHLFCQSCLVEQFESAMRNMDSFPVCCAKEGCRMPILVTDLRSLLSSEKLEDLFRASLRSFVASSGGIYRFCPSPDCPSIYRAVADSAETGAAAAAAGEPFMCEVCFAETCTRCHVEYHPEVSCEKYKEYKEDPDLSLKEWRKGKEEAVKNCPVCFYTIEKVDGCNHVECRCGRHVCWACLEHFSCSQECYAHLQSNHIVM</sequence>
<dbReference type="Pfam" id="PF24471">
    <property type="entry name" value="KH_DEAH11"/>
    <property type="match status" value="1"/>
</dbReference>
<dbReference type="PANTHER" id="PTHR18934">
    <property type="entry name" value="ATP-DEPENDENT RNA HELICASE"/>
    <property type="match status" value="1"/>
</dbReference>
<dbReference type="GO" id="GO:0016787">
    <property type="term" value="F:hydrolase activity"/>
    <property type="evidence" value="ECO:0007669"/>
    <property type="project" value="UniProtKB-KW"/>
</dbReference>
<evidence type="ECO:0000313" key="26">
    <source>
        <dbReference type="Proteomes" id="UP001154282"/>
    </source>
</evidence>
<evidence type="ECO:0000256" key="7">
    <source>
        <dbReference type="ARBA" id="ARBA00022723"/>
    </source>
</evidence>
<comment type="caution">
    <text evidence="25">The sequence shown here is derived from an EMBL/GenBank/DDBJ whole genome shotgun (WGS) entry which is preliminary data.</text>
</comment>
<dbReference type="CDD" id="cd00590">
    <property type="entry name" value="RRM_SF"/>
    <property type="match status" value="1"/>
</dbReference>
<dbReference type="FunFam" id="1.10.10.2130:FF:000001">
    <property type="entry name" value="Pre-mRNA-splicing factor ATP-dependent RNA helicase"/>
    <property type="match status" value="1"/>
</dbReference>
<organism evidence="25 26">
    <name type="scientific">Linum tenue</name>
    <dbReference type="NCBI Taxonomy" id="586396"/>
    <lineage>
        <taxon>Eukaryota</taxon>
        <taxon>Viridiplantae</taxon>
        <taxon>Streptophyta</taxon>
        <taxon>Embryophyta</taxon>
        <taxon>Tracheophyta</taxon>
        <taxon>Spermatophyta</taxon>
        <taxon>Magnoliopsida</taxon>
        <taxon>eudicotyledons</taxon>
        <taxon>Gunneridae</taxon>
        <taxon>Pentapetalae</taxon>
        <taxon>rosids</taxon>
        <taxon>fabids</taxon>
        <taxon>Malpighiales</taxon>
        <taxon>Linaceae</taxon>
        <taxon>Linum</taxon>
    </lineage>
</organism>
<evidence type="ECO:0000256" key="10">
    <source>
        <dbReference type="ARBA" id="ARBA00022771"/>
    </source>
</evidence>
<evidence type="ECO:0000259" key="24">
    <source>
        <dbReference type="PROSITE" id="PS51873"/>
    </source>
</evidence>
<dbReference type="Pfam" id="PF24475">
    <property type="entry name" value="RBD_DEAH11"/>
    <property type="match status" value="1"/>
</dbReference>
<protein>
    <recommendedName>
        <fullName evidence="3">RNA helicase</fullName>
        <ecNumber evidence="3">3.6.4.13</ecNumber>
    </recommendedName>
</protein>
<dbReference type="PROSITE" id="PS00518">
    <property type="entry name" value="ZF_RING_1"/>
    <property type="match status" value="1"/>
</dbReference>
<dbReference type="CDD" id="cd17917">
    <property type="entry name" value="DEXHc_RHA-like"/>
    <property type="match status" value="1"/>
</dbReference>
<accession>A0AAV0KL06</accession>
<evidence type="ECO:0000256" key="20">
    <source>
        <dbReference type="SAM" id="MobiDB-lite"/>
    </source>
</evidence>
<dbReference type="PROSITE" id="PS00690">
    <property type="entry name" value="DEAH_ATP_HELICASE"/>
    <property type="match status" value="1"/>
</dbReference>
<name>A0AAV0KL06_9ROSI</name>
<dbReference type="GO" id="GO:0008270">
    <property type="term" value="F:zinc ion binding"/>
    <property type="evidence" value="ECO:0007669"/>
    <property type="project" value="UniProtKB-KW"/>
</dbReference>
<dbReference type="Gene3D" id="3.30.40.10">
    <property type="entry name" value="Zinc/RING finger domain, C3HC4 (zinc finger)"/>
    <property type="match status" value="1"/>
</dbReference>
<dbReference type="SMART" id="SM00490">
    <property type="entry name" value="HELICc"/>
    <property type="match status" value="1"/>
</dbReference>
<keyword evidence="15" id="KW-0067">ATP-binding</keyword>
<evidence type="ECO:0000256" key="16">
    <source>
        <dbReference type="ARBA" id="ARBA00022946"/>
    </source>
</evidence>
<feature type="compositionally biased region" description="Polar residues" evidence="20">
    <location>
        <begin position="1"/>
        <end position="11"/>
    </location>
</feature>
<feature type="domain" description="RING-type" evidence="21">
    <location>
        <begin position="1571"/>
        <end position="1613"/>
    </location>
</feature>
<dbReference type="PROSITE" id="PS51194">
    <property type="entry name" value="HELICASE_CTER"/>
    <property type="match status" value="1"/>
</dbReference>
<evidence type="ECO:0000256" key="11">
    <source>
        <dbReference type="ARBA" id="ARBA00022786"/>
    </source>
</evidence>
<dbReference type="InterPro" id="IPR056246">
    <property type="entry name" value="KH_DEAH11/12_1st"/>
</dbReference>
<dbReference type="SMART" id="SM00647">
    <property type="entry name" value="IBR"/>
    <property type="match status" value="1"/>
</dbReference>
<dbReference type="Pfam" id="PF00270">
    <property type="entry name" value="DEAD"/>
    <property type="match status" value="1"/>
</dbReference>